<sequence>MERINMSEQDQTAWAIQALTDLRTADNQVVIDSVIKVLDDQQAEIESLRGSMEGQLWSPTSWHQDQQARHAGQDNSKA</sequence>
<protein>
    <submittedName>
        <fullName evidence="2">Uncharacterized protein</fullName>
    </submittedName>
</protein>
<dbReference type="AlphaFoldDB" id="A0A837RDD3"/>
<accession>A0A837RDD3</accession>
<name>A0A837RDD3_LACPE</name>
<organism evidence="2 3">
    <name type="scientific">Lactiplantibacillus pentosus DSM 20314</name>
    <dbReference type="NCBI Taxonomy" id="1423791"/>
    <lineage>
        <taxon>Bacteria</taxon>
        <taxon>Bacillati</taxon>
        <taxon>Bacillota</taxon>
        <taxon>Bacilli</taxon>
        <taxon>Lactobacillales</taxon>
        <taxon>Lactobacillaceae</taxon>
        <taxon>Lactiplantibacillus</taxon>
    </lineage>
</organism>
<dbReference type="EMBL" id="AZCU01000005">
    <property type="protein sequence ID" value="KRK25972.1"/>
    <property type="molecule type" value="Genomic_DNA"/>
</dbReference>
<feature type="compositionally biased region" description="Basic and acidic residues" evidence="1">
    <location>
        <begin position="66"/>
        <end position="78"/>
    </location>
</feature>
<feature type="region of interest" description="Disordered" evidence="1">
    <location>
        <begin position="50"/>
        <end position="78"/>
    </location>
</feature>
<proteinExistence type="predicted"/>
<evidence type="ECO:0000256" key="1">
    <source>
        <dbReference type="SAM" id="MobiDB-lite"/>
    </source>
</evidence>
<evidence type="ECO:0000313" key="3">
    <source>
        <dbReference type="Proteomes" id="UP000051020"/>
    </source>
</evidence>
<dbReference type="Proteomes" id="UP000051020">
    <property type="component" value="Unassembled WGS sequence"/>
</dbReference>
<gene>
    <name evidence="2" type="ORF">FD24_GL002739</name>
</gene>
<reference evidence="2 3" key="1">
    <citation type="journal article" date="2015" name="Genome Announc.">
        <title>Expanding the biotechnology potential of lactobacilli through comparative genomics of 213 strains and associated genera.</title>
        <authorList>
            <person name="Sun Z."/>
            <person name="Harris H.M."/>
            <person name="McCann A."/>
            <person name="Guo C."/>
            <person name="Argimon S."/>
            <person name="Zhang W."/>
            <person name="Yang X."/>
            <person name="Jeffery I.B."/>
            <person name="Cooney J.C."/>
            <person name="Kagawa T.F."/>
            <person name="Liu W."/>
            <person name="Song Y."/>
            <person name="Salvetti E."/>
            <person name="Wrobel A."/>
            <person name="Rasinkangas P."/>
            <person name="Parkhill J."/>
            <person name="Rea M.C."/>
            <person name="O'Sullivan O."/>
            <person name="Ritari J."/>
            <person name="Douillard F.P."/>
            <person name="Paul Ross R."/>
            <person name="Yang R."/>
            <person name="Briner A.E."/>
            <person name="Felis G.E."/>
            <person name="de Vos W.M."/>
            <person name="Barrangou R."/>
            <person name="Klaenhammer T.R."/>
            <person name="Caufield P.W."/>
            <person name="Cui Y."/>
            <person name="Zhang H."/>
            <person name="O'Toole P.W."/>
        </authorList>
    </citation>
    <scope>NUCLEOTIDE SEQUENCE [LARGE SCALE GENOMIC DNA]</scope>
    <source>
        <strain evidence="2 3">DSM 20314</strain>
    </source>
</reference>
<comment type="caution">
    <text evidence="2">The sequence shown here is derived from an EMBL/GenBank/DDBJ whole genome shotgun (WGS) entry which is preliminary data.</text>
</comment>
<evidence type="ECO:0000313" key="2">
    <source>
        <dbReference type="EMBL" id="KRK25972.1"/>
    </source>
</evidence>